<dbReference type="EMBL" id="VDMD01000042">
    <property type="protein sequence ID" value="TRM57815.1"/>
    <property type="molecule type" value="Genomic_DNA"/>
</dbReference>
<dbReference type="Proteomes" id="UP000320762">
    <property type="component" value="Unassembled WGS sequence"/>
</dbReference>
<proteinExistence type="predicted"/>
<accession>A0A550BZ30</accession>
<reference evidence="1 2" key="1">
    <citation type="journal article" date="2019" name="New Phytol.">
        <title>Comparative genomics reveals unique wood-decay strategies and fruiting body development in the Schizophyllaceae.</title>
        <authorList>
            <person name="Almasi E."/>
            <person name="Sahu N."/>
            <person name="Krizsan K."/>
            <person name="Balint B."/>
            <person name="Kovacs G.M."/>
            <person name="Kiss B."/>
            <person name="Cseklye J."/>
            <person name="Drula E."/>
            <person name="Henrissat B."/>
            <person name="Nagy I."/>
            <person name="Chovatia M."/>
            <person name="Adam C."/>
            <person name="LaButti K."/>
            <person name="Lipzen A."/>
            <person name="Riley R."/>
            <person name="Grigoriev I.V."/>
            <person name="Nagy L.G."/>
        </authorList>
    </citation>
    <scope>NUCLEOTIDE SEQUENCE [LARGE SCALE GENOMIC DNA]</scope>
    <source>
        <strain evidence="1 2">NL-1724</strain>
    </source>
</reference>
<sequence>MQATFLGNLKSFSHLWVDNRRHGAATATRGFSARFAYVDDRIPSQIDYLFEAQQCIPGVTGRVLRHSFALVSRFLSDQNVASLSLPWDLWATDLGVRTWRATALAPMEVVSVERLTGHFVLAPMTVTGLDLWITIAYDCEAPENDSMVDDM</sequence>
<name>A0A550BZ30_9AGAR</name>
<protein>
    <submittedName>
        <fullName evidence="1">Uncharacterized protein</fullName>
    </submittedName>
</protein>
<keyword evidence="2" id="KW-1185">Reference proteome</keyword>
<evidence type="ECO:0000313" key="1">
    <source>
        <dbReference type="EMBL" id="TRM57815.1"/>
    </source>
</evidence>
<dbReference type="OrthoDB" id="3248986at2759"/>
<dbReference type="AlphaFoldDB" id="A0A550BZ30"/>
<evidence type="ECO:0000313" key="2">
    <source>
        <dbReference type="Proteomes" id="UP000320762"/>
    </source>
</evidence>
<gene>
    <name evidence="1" type="ORF">BD626DRAFT_464466</name>
</gene>
<organism evidence="1 2">
    <name type="scientific">Schizophyllum amplum</name>
    <dbReference type="NCBI Taxonomy" id="97359"/>
    <lineage>
        <taxon>Eukaryota</taxon>
        <taxon>Fungi</taxon>
        <taxon>Dikarya</taxon>
        <taxon>Basidiomycota</taxon>
        <taxon>Agaricomycotina</taxon>
        <taxon>Agaricomycetes</taxon>
        <taxon>Agaricomycetidae</taxon>
        <taxon>Agaricales</taxon>
        <taxon>Schizophyllaceae</taxon>
        <taxon>Schizophyllum</taxon>
    </lineage>
</organism>
<comment type="caution">
    <text evidence="1">The sequence shown here is derived from an EMBL/GenBank/DDBJ whole genome shotgun (WGS) entry which is preliminary data.</text>
</comment>